<dbReference type="PROSITE" id="PS50931">
    <property type="entry name" value="HTH_LYSR"/>
    <property type="match status" value="1"/>
</dbReference>
<comment type="similarity">
    <text evidence="1">Belongs to the LysR transcriptional regulatory family.</text>
</comment>
<dbReference type="CDD" id="cd08432">
    <property type="entry name" value="PBP2_GcdR_TrpI_HvrB_AmpR_like"/>
    <property type="match status" value="1"/>
</dbReference>
<dbReference type="PANTHER" id="PTHR30537">
    <property type="entry name" value="HTH-TYPE TRANSCRIPTIONAL REGULATOR"/>
    <property type="match status" value="1"/>
</dbReference>
<keyword evidence="4" id="KW-0804">Transcription</keyword>
<dbReference type="InterPro" id="IPR005119">
    <property type="entry name" value="LysR_subst-bd"/>
</dbReference>
<comment type="caution">
    <text evidence="6">The sequence shown here is derived from an EMBL/GenBank/DDBJ whole genome shotgun (WGS) entry which is preliminary data.</text>
</comment>
<name>A0ABV3PML7_9HYPH</name>
<reference evidence="6 7" key="1">
    <citation type="submission" date="2024-07" db="EMBL/GenBank/DDBJ databases">
        <title>Description of Labrys sedimenti sp. nov., isolated from a diclofenac-degrading enrichment culture.</title>
        <authorList>
            <person name="Tancsics A."/>
            <person name="Csepanyi A."/>
        </authorList>
    </citation>
    <scope>NUCLEOTIDE SEQUENCE [LARGE SCALE GENOMIC DNA]</scope>
    <source>
        <strain evidence="6 7">LMG 23578</strain>
    </source>
</reference>
<organism evidence="6 7">
    <name type="scientific">Labrys neptuniae</name>
    <dbReference type="NCBI Taxonomy" id="376174"/>
    <lineage>
        <taxon>Bacteria</taxon>
        <taxon>Pseudomonadati</taxon>
        <taxon>Pseudomonadota</taxon>
        <taxon>Alphaproteobacteria</taxon>
        <taxon>Hyphomicrobiales</taxon>
        <taxon>Xanthobacteraceae</taxon>
        <taxon>Labrys</taxon>
    </lineage>
</organism>
<evidence type="ECO:0000256" key="1">
    <source>
        <dbReference type="ARBA" id="ARBA00009437"/>
    </source>
</evidence>
<dbReference type="Pfam" id="PF03466">
    <property type="entry name" value="LysR_substrate"/>
    <property type="match status" value="1"/>
</dbReference>
<feature type="domain" description="HTH lysR-type" evidence="5">
    <location>
        <begin position="9"/>
        <end position="66"/>
    </location>
</feature>
<gene>
    <name evidence="6" type="ORF">ABXS05_15135</name>
</gene>
<sequence>MANLRRKLPPLTALTAFEAVARLGGFTRAAAELGVTQAAISRQIHLLEDMFGFPLFRRLHRRVELTEKGRQLSSTATTAFNLIAETISDWSKEEAEDDLAIAATIAFSHFWLLPRISSFSKAHPAIRLRIITQDNAVKVDGEDVDLAIRFGSGFWPDGDAEFLFRDEIFPICSADYAQEIGQIEHLAQLTRHPLITNDTADPTWTNWAEWFAAFSVPMPSKGSGMHCSFYTEAIYAALNGHGIALGWRRLVEDLLAQNRLVRLTNEAIVTQNAYFFIAPRRKARKTAVDLFTDWLRQEANAPQPQSQDRFDQLRRI</sequence>
<evidence type="ECO:0000256" key="4">
    <source>
        <dbReference type="ARBA" id="ARBA00023163"/>
    </source>
</evidence>
<dbReference type="PANTHER" id="PTHR30537:SF5">
    <property type="entry name" value="HTH-TYPE TRANSCRIPTIONAL ACTIVATOR TTDR-RELATED"/>
    <property type="match status" value="1"/>
</dbReference>
<dbReference type="Gene3D" id="3.40.190.10">
    <property type="entry name" value="Periplasmic binding protein-like II"/>
    <property type="match status" value="2"/>
</dbReference>
<dbReference type="Gene3D" id="1.10.10.10">
    <property type="entry name" value="Winged helix-like DNA-binding domain superfamily/Winged helix DNA-binding domain"/>
    <property type="match status" value="1"/>
</dbReference>
<accession>A0ABV3PML7</accession>
<dbReference type="SUPFAM" id="SSF46785">
    <property type="entry name" value="Winged helix' DNA-binding domain"/>
    <property type="match status" value="1"/>
</dbReference>
<evidence type="ECO:0000259" key="5">
    <source>
        <dbReference type="PROSITE" id="PS50931"/>
    </source>
</evidence>
<protein>
    <submittedName>
        <fullName evidence="6">LysR substrate-binding domain-containing protein</fullName>
    </submittedName>
</protein>
<dbReference type="InterPro" id="IPR000847">
    <property type="entry name" value="LysR_HTH_N"/>
</dbReference>
<proteinExistence type="inferred from homology"/>
<keyword evidence="7" id="KW-1185">Reference proteome</keyword>
<evidence type="ECO:0000256" key="2">
    <source>
        <dbReference type="ARBA" id="ARBA00023015"/>
    </source>
</evidence>
<evidence type="ECO:0000256" key="3">
    <source>
        <dbReference type="ARBA" id="ARBA00023125"/>
    </source>
</evidence>
<evidence type="ECO:0000313" key="7">
    <source>
        <dbReference type="Proteomes" id="UP001555786"/>
    </source>
</evidence>
<keyword evidence="3" id="KW-0238">DNA-binding</keyword>
<dbReference type="InterPro" id="IPR036390">
    <property type="entry name" value="WH_DNA-bd_sf"/>
</dbReference>
<dbReference type="SUPFAM" id="SSF53850">
    <property type="entry name" value="Periplasmic binding protein-like II"/>
    <property type="match status" value="1"/>
</dbReference>
<dbReference type="RefSeq" id="WP_311944498.1">
    <property type="nucleotide sequence ID" value="NZ_JAVSCS010000052.1"/>
</dbReference>
<dbReference type="InterPro" id="IPR058163">
    <property type="entry name" value="LysR-type_TF_proteobact-type"/>
</dbReference>
<dbReference type="EMBL" id="JBFNQD010000004">
    <property type="protein sequence ID" value="MEW9306885.1"/>
    <property type="molecule type" value="Genomic_DNA"/>
</dbReference>
<dbReference type="InterPro" id="IPR036388">
    <property type="entry name" value="WH-like_DNA-bd_sf"/>
</dbReference>
<evidence type="ECO:0000313" key="6">
    <source>
        <dbReference type="EMBL" id="MEW9306885.1"/>
    </source>
</evidence>
<dbReference type="Proteomes" id="UP001555786">
    <property type="component" value="Unassembled WGS sequence"/>
</dbReference>
<keyword evidence="2" id="KW-0805">Transcription regulation</keyword>
<dbReference type="PRINTS" id="PR00039">
    <property type="entry name" value="HTHLYSR"/>
</dbReference>
<dbReference type="Pfam" id="PF00126">
    <property type="entry name" value="HTH_1"/>
    <property type="match status" value="1"/>
</dbReference>